<accession>A0A8R1ECZ3</accession>
<proteinExistence type="predicted"/>
<feature type="transmembrane region" description="Helical" evidence="5">
    <location>
        <begin position="63"/>
        <end position="83"/>
    </location>
</feature>
<dbReference type="PANTHER" id="PTHR22950:SF703">
    <property type="entry name" value="AMINO ACID TRANSPORTER TRANSMEMBRANE DOMAIN-CONTAINING PROTEIN"/>
    <property type="match status" value="1"/>
</dbReference>
<keyword evidence="3 5" id="KW-1133">Transmembrane helix</keyword>
<sequence length="231" mass="25485">MMCSSIRGDDFGLRDYPNIDIQTTVNLLITLHVALALTIIFNPLNQEFEECLNLSHDFGWQRIISRAFVMISVVFVAESVPNFGVLLDLVGGSTVTLMALVLPIVFNLSLTTIKKKRENKENEETITVKEIFQNSDKVKLLLNILILAFAILGGIAATFSAMQTMLQSEFSPPCYARLWNEEIRLLEAQKTASFQHGKIACCGLFRNVSAMGSADVCLNVDALAKMGPAHG</sequence>
<dbReference type="Proteomes" id="UP000005237">
    <property type="component" value="Unassembled WGS sequence"/>
</dbReference>
<protein>
    <submittedName>
        <fullName evidence="7">Aa_trans domain-containing protein</fullName>
    </submittedName>
</protein>
<feature type="transmembrane region" description="Helical" evidence="5">
    <location>
        <begin position="140"/>
        <end position="162"/>
    </location>
</feature>
<keyword evidence="2 5" id="KW-0812">Transmembrane</keyword>
<evidence type="ECO:0000313" key="8">
    <source>
        <dbReference type="Proteomes" id="UP000005237"/>
    </source>
</evidence>
<reference evidence="8" key="1">
    <citation type="submission" date="2010-08" db="EMBL/GenBank/DDBJ databases">
        <authorList>
            <consortium name="Caenorhabditis japonica Sequencing Consortium"/>
            <person name="Wilson R.K."/>
        </authorList>
    </citation>
    <scope>NUCLEOTIDE SEQUENCE [LARGE SCALE GENOMIC DNA]</scope>
    <source>
        <strain evidence="8">DF5081</strain>
    </source>
</reference>
<dbReference type="EnsemblMetazoa" id="CJA31157.1">
    <property type="protein sequence ID" value="CJA31157.1"/>
    <property type="gene ID" value="WBGene00207004"/>
</dbReference>
<reference evidence="7" key="2">
    <citation type="submission" date="2022-06" db="UniProtKB">
        <authorList>
            <consortium name="EnsemblMetazoa"/>
        </authorList>
    </citation>
    <scope>IDENTIFICATION</scope>
    <source>
        <strain evidence="7">DF5081</strain>
    </source>
</reference>
<dbReference type="GO" id="GO:0005774">
    <property type="term" value="C:vacuolar membrane"/>
    <property type="evidence" value="ECO:0007669"/>
    <property type="project" value="TreeGrafter"/>
</dbReference>
<feature type="domain" description="Amino acid transporter transmembrane" evidence="6">
    <location>
        <begin position="15"/>
        <end position="120"/>
    </location>
</feature>
<dbReference type="PANTHER" id="PTHR22950">
    <property type="entry name" value="AMINO ACID TRANSPORTER"/>
    <property type="match status" value="1"/>
</dbReference>
<dbReference type="Pfam" id="PF01490">
    <property type="entry name" value="Aa_trans"/>
    <property type="match status" value="1"/>
</dbReference>
<evidence type="ECO:0000259" key="6">
    <source>
        <dbReference type="Pfam" id="PF01490"/>
    </source>
</evidence>
<keyword evidence="4 5" id="KW-0472">Membrane</keyword>
<name>A0A8R1ECZ3_CAEJA</name>
<dbReference type="AlphaFoldDB" id="A0A8R1ECZ3"/>
<evidence type="ECO:0000256" key="1">
    <source>
        <dbReference type="ARBA" id="ARBA00004141"/>
    </source>
</evidence>
<evidence type="ECO:0000313" key="7">
    <source>
        <dbReference type="EnsemblMetazoa" id="CJA31157.1"/>
    </source>
</evidence>
<feature type="transmembrane region" description="Helical" evidence="5">
    <location>
        <begin position="89"/>
        <end position="110"/>
    </location>
</feature>
<evidence type="ECO:0000256" key="3">
    <source>
        <dbReference type="ARBA" id="ARBA00022989"/>
    </source>
</evidence>
<evidence type="ECO:0000256" key="4">
    <source>
        <dbReference type="ARBA" id="ARBA00023136"/>
    </source>
</evidence>
<evidence type="ECO:0000256" key="2">
    <source>
        <dbReference type="ARBA" id="ARBA00022692"/>
    </source>
</evidence>
<keyword evidence="8" id="KW-1185">Reference proteome</keyword>
<organism evidence="7 8">
    <name type="scientific">Caenorhabditis japonica</name>
    <dbReference type="NCBI Taxonomy" id="281687"/>
    <lineage>
        <taxon>Eukaryota</taxon>
        <taxon>Metazoa</taxon>
        <taxon>Ecdysozoa</taxon>
        <taxon>Nematoda</taxon>
        <taxon>Chromadorea</taxon>
        <taxon>Rhabditida</taxon>
        <taxon>Rhabditina</taxon>
        <taxon>Rhabditomorpha</taxon>
        <taxon>Rhabditoidea</taxon>
        <taxon>Rhabditidae</taxon>
        <taxon>Peloderinae</taxon>
        <taxon>Caenorhabditis</taxon>
    </lineage>
</organism>
<dbReference type="GO" id="GO:0015179">
    <property type="term" value="F:L-amino acid transmembrane transporter activity"/>
    <property type="evidence" value="ECO:0007669"/>
    <property type="project" value="TreeGrafter"/>
</dbReference>
<feature type="transmembrane region" description="Helical" evidence="5">
    <location>
        <begin position="21"/>
        <end position="42"/>
    </location>
</feature>
<comment type="subcellular location">
    <subcellularLocation>
        <location evidence="1">Membrane</location>
        <topology evidence="1">Multi-pass membrane protein</topology>
    </subcellularLocation>
</comment>
<dbReference type="InterPro" id="IPR013057">
    <property type="entry name" value="AA_transpt_TM"/>
</dbReference>
<evidence type="ECO:0000256" key="5">
    <source>
        <dbReference type="SAM" id="Phobius"/>
    </source>
</evidence>